<sequence length="182" mass="20628">MHNIVQPTVNMRKVDKVSLRSIDDIRTNGRSLGSGAFGEAWLIDGDVYKTPKESFTLLGGEGKVTLESSMKHAANEWNHFYSKCYESEFKNFATDKVIRQPSDEIVLRTHFINGDDVESKMYATGELKDTVIAELKSMSRKIEDNGASNTKLVNEKPLIIDFDLVKFEASDTQESVLKMFYF</sequence>
<proteinExistence type="predicted"/>
<accession>A0A0F7HEZ7</accession>
<dbReference type="AlphaFoldDB" id="A0A0F7HEZ7"/>
<evidence type="ECO:0000313" key="1">
    <source>
        <dbReference type="EMBL" id="VTR36688.1"/>
    </source>
</evidence>
<name>A0A0F7HEZ7_SERFO</name>
<organism evidence="1">
    <name type="scientific">Serratia fonticola</name>
    <dbReference type="NCBI Taxonomy" id="47917"/>
    <lineage>
        <taxon>Bacteria</taxon>
        <taxon>Pseudomonadati</taxon>
        <taxon>Pseudomonadota</taxon>
        <taxon>Gammaproteobacteria</taxon>
        <taxon>Enterobacterales</taxon>
        <taxon>Yersiniaceae</taxon>
        <taxon>Serratia</taxon>
    </lineage>
</organism>
<reference evidence="1" key="1">
    <citation type="submission" date="2019-05" db="EMBL/GenBank/DDBJ databases">
        <authorList>
            <consortium name="Pathogen Informatics"/>
        </authorList>
    </citation>
    <scope>NUCLEOTIDE SEQUENCE [LARGE SCALE GENOMIC DNA]</scope>
    <source>
        <strain evidence="1">NCTC12965</strain>
    </source>
</reference>
<gene>
    <name evidence="1" type="ORF">NCTC12965_03962</name>
</gene>
<protein>
    <submittedName>
        <fullName evidence="1">Uncharacterized protein</fullName>
    </submittedName>
</protein>
<dbReference type="KEGG" id="sfw:WN53_18355"/>
<dbReference type="EMBL" id="CABEEZ010000088">
    <property type="protein sequence ID" value="VTR36688.1"/>
    <property type="molecule type" value="Genomic_DNA"/>
</dbReference>